<protein>
    <recommendedName>
        <fullName evidence="4">Peptidase inhibitor I78 family protein</fullName>
    </recommendedName>
</protein>
<dbReference type="RefSeq" id="WP_163932217.1">
    <property type="nucleotide sequence ID" value="NZ_BMQU01000023.1"/>
</dbReference>
<dbReference type="PANTHER" id="PTHR39600:SF1">
    <property type="entry name" value="PEPTIDASE INHIBITOR I78 FAMILY PROTEIN"/>
    <property type="match status" value="1"/>
</dbReference>
<dbReference type="Proteomes" id="UP000471751">
    <property type="component" value="Unassembled WGS sequence"/>
</dbReference>
<feature type="chain" id="PRO_5026315684" description="Peptidase inhibitor I78 family protein" evidence="1">
    <location>
        <begin position="19"/>
        <end position="106"/>
    </location>
</feature>
<dbReference type="Gene3D" id="3.30.10.10">
    <property type="entry name" value="Trypsin Inhibitor V, subunit A"/>
    <property type="match status" value="1"/>
</dbReference>
<evidence type="ECO:0000313" key="2">
    <source>
        <dbReference type="EMBL" id="NES08879.1"/>
    </source>
</evidence>
<organism evidence="2 3">
    <name type="scientific">Pseudomonas laurentiana</name>
    <dbReference type="NCBI Taxonomy" id="2364649"/>
    <lineage>
        <taxon>Bacteria</taxon>
        <taxon>Pseudomonadati</taxon>
        <taxon>Pseudomonadota</taxon>
        <taxon>Gammaproteobacteria</taxon>
        <taxon>Pseudomonadales</taxon>
        <taxon>Pseudomonadaceae</taxon>
        <taxon>Pseudomonas</taxon>
    </lineage>
</organism>
<name>A0A6I5RMD2_9PSED</name>
<reference evidence="2 3" key="1">
    <citation type="submission" date="2020-02" db="EMBL/GenBank/DDBJ databases">
        <title>Broccoli isolated Pseudomonas sp.</title>
        <authorList>
            <person name="Fujikawa T."/>
            <person name="Sawada H."/>
        </authorList>
    </citation>
    <scope>NUCLEOTIDE SEQUENCE [LARGE SCALE GENOMIC DNA]</scope>
    <source>
        <strain evidence="2 3">JCM 32154</strain>
    </source>
</reference>
<proteinExistence type="predicted"/>
<evidence type="ECO:0000313" key="3">
    <source>
        <dbReference type="Proteomes" id="UP000471751"/>
    </source>
</evidence>
<dbReference type="InterPro" id="IPR021719">
    <property type="entry name" value="Prot_inh_I78"/>
</dbReference>
<keyword evidence="3" id="KW-1185">Reference proteome</keyword>
<keyword evidence="1" id="KW-0732">Signal</keyword>
<evidence type="ECO:0000256" key="1">
    <source>
        <dbReference type="SAM" id="SignalP"/>
    </source>
</evidence>
<sequence length="106" mass="10974">MFRIRASLASLLAAVVLAGCSATGSSTKAPEVAAPVGGDGRCQASAAEFAVGKQASAQLLEQARKASGSQVARVLSPHDIMTLEYRSERLNLNTDERGVVTRVNCG</sequence>
<evidence type="ECO:0008006" key="4">
    <source>
        <dbReference type="Google" id="ProtNLM"/>
    </source>
</evidence>
<dbReference type="PANTHER" id="PTHR39600">
    <property type="entry name" value="PEPTIDASE INHIBITOR I78 FAMILY PROTEIN"/>
    <property type="match status" value="1"/>
</dbReference>
<dbReference type="AlphaFoldDB" id="A0A6I5RMD2"/>
<accession>A0A6I5RMD2</accession>
<gene>
    <name evidence="2" type="ORF">G3O07_02720</name>
</gene>
<dbReference type="Pfam" id="PF11720">
    <property type="entry name" value="Inhibitor_I78"/>
    <property type="match status" value="1"/>
</dbReference>
<dbReference type="EMBL" id="JAAHBT010000024">
    <property type="protein sequence ID" value="NES08879.1"/>
    <property type="molecule type" value="Genomic_DNA"/>
</dbReference>
<dbReference type="PROSITE" id="PS51257">
    <property type="entry name" value="PROKAR_LIPOPROTEIN"/>
    <property type="match status" value="1"/>
</dbReference>
<feature type="signal peptide" evidence="1">
    <location>
        <begin position="1"/>
        <end position="18"/>
    </location>
</feature>
<comment type="caution">
    <text evidence="2">The sequence shown here is derived from an EMBL/GenBank/DDBJ whole genome shotgun (WGS) entry which is preliminary data.</text>
</comment>